<gene>
    <name evidence="2" type="ORF">BJG266_LOCUS19213</name>
    <name evidence="3" type="ORF">QVE165_LOCUS23515</name>
</gene>
<dbReference type="Proteomes" id="UP000663877">
    <property type="component" value="Unassembled WGS sequence"/>
</dbReference>
<accession>A0A814L937</accession>
<evidence type="ECO:0000313" key="3">
    <source>
        <dbReference type="EMBL" id="CAF1160286.1"/>
    </source>
</evidence>
<name>A0A814L937_9BILA</name>
<evidence type="ECO:0000313" key="4">
    <source>
        <dbReference type="Proteomes" id="UP000663832"/>
    </source>
</evidence>
<evidence type="ECO:0000256" key="1">
    <source>
        <dbReference type="SAM" id="Phobius"/>
    </source>
</evidence>
<dbReference type="Proteomes" id="UP000663832">
    <property type="component" value="Unassembled WGS sequence"/>
</dbReference>
<reference evidence="2" key="1">
    <citation type="submission" date="2021-02" db="EMBL/GenBank/DDBJ databases">
        <authorList>
            <person name="Nowell W R."/>
        </authorList>
    </citation>
    <scope>NUCLEOTIDE SEQUENCE</scope>
</reference>
<feature type="transmembrane region" description="Helical" evidence="1">
    <location>
        <begin position="79"/>
        <end position="97"/>
    </location>
</feature>
<comment type="caution">
    <text evidence="2">The sequence shown here is derived from an EMBL/GenBank/DDBJ whole genome shotgun (WGS) entry which is preliminary data.</text>
</comment>
<feature type="transmembrane region" description="Helical" evidence="1">
    <location>
        <begin position="44"/>
        <end position="67"/>
    </location>
</feature>
<organism evidence="2 5">
    <name type="scientific">Adineta steineri</name>
    <dbReference type="NCBI Taxonomy" id="433720"/>
    <lineage>
        <taxon>Eukaryota</taxon>
        <taxon>Metazoa</taxon>
        <taxon>Spiralia</taxon>
        <taxon>Gnathifera</taxon>
        <taxon>Rotifera</taxon>
        <taxon>Eurotatoria</taxon>
        <taxon>Bdelloidea</taxon>
        <taxon>Adinetida</taxon>
        <taxon>Adinetidae</taxon>
        <taxon>Adineta</taxon>
    </lineage>
</organism>
<dbReference type="OrthoDB" id="10519663at2759"/>
<sequence length="165" mass="19178">MPPRSSLLLIGIFGISFALHIFLQHKIAQCHRSRKQHFYSGWFAAGWPYAVAHCLITYGLPQLLILFGFGPLGIIRHSIASWIQSVWGASIVFSFLQSIGARGGISNRFLKLLGIARIIEKIRSWFWDDDYIAQCVNYYEWWSTVLSIIELVVCFIIYWLLRRRR</sequence>
<proteinExistence type="predicted"/>
<evidence type="ECO:0000313" key="5">
    <source>
        <dbReference type="Proteomes" id="UP000663877"/>
    </source>
</evidence>
<dbReference type="EMBL" id="CAJNOI010000102">
    <property type="protein sequence ID" value="CAF1061916.1"/>
    <property type="molecule type" value="Genomic_DNA"/>
</dbReference>
<dbReference type="AlphaFoldDB" id="A0A814L937"/>
<keyword evidence="1" id="KW-1133">Transmembrane helix</keyword>
<keyword evidence="4" id="KW-1185">Reference proteome</keyword>
<feature type="transmembrane region" description="Helical" evidence="1">
    <location>
        <begin position="6"/>
        <end position="23"/>
    </location>
</feature>
<dbReference type="InterPro" id="IPR038213">
    <property type="entry name" value="IFI6/IFI27-like_sf"/>
</dbReference>
<dbReference type="Gene3D" id="6.10.110.10">
    <property type="match status" value="1"/>
</dbReference>
<evidence type="ECO:0000313" key="2">
    <source>
        <dbReference type="EMBL" id="CAF1061916.1"/>
    </source>
</evidence>
<feature type="transmembrane region" description="Helical" evidence="1">
    <location>
        <begin position="139"/>
        <end position="161"/>
    </location>
</feature>
<protein>
    <submittedName>
        <fullName evidence="2">Uncharacterized protein</fullName>
    </submittedName>
</protein>
<dbReference type="EMBL" id="CAJNOM010000160">
    <property type="protein sequence ID" value="CAF1160286.1"/>
    <property type="molecule type" value="Genomic_DNA"/>
</dbReference>
<keyword evidence="1" id="KW-0472">Membrane</keyword>
<keyword evidence="1" id="KW-0812">Transmembrane</keyword>